<keyword evidence="1" id="KW-0285">Flavoprotein</keyword>
<name>A0A366DWX2_9NOCA</name>
<evidence type="ECO:0000256" key="3">
    <source>
        <dbReference type="ARBA" id="ARBA00023002"/>
    </source>
</evidence>
<dbReference type="EMBL" id="QNRE01000002">
    <property type="protein sequence ID" value="RBO94039.1"/>
    <property type="molecule type" value="Genomic_DNA"/>
</dbReference>
<dbReference type="PANTHER" id="PTHR42847:SF4">
    <property type="entry name" value="ALKANESULFONATE MONOOXYGENASE-RELATED"/>
    <property type="match status" value="1"/>
</dbReference>
<evidence type="ECO:0000256" key="1">
    <source>
        <dbReference type="ARBA" id="ARBA00022630"/>
    </source>
</evidence>
<evidence type="ECO:0000256" key="2">
    <source>
        <dbReference type="ARBA" id="ARBA00022643"/>
    </source>
</evidence>
<dbReference type="GO" id="GO:0046306">
    <property type="term" value="P:alkanesulfonate catabolic process"/>
    <property type="evidence" value="ECO:0007669"/>
    <property type="project" value="TreeGrafter"/>
</dbReference>
<keyword evidence="4 6" id="KW-0503">Monooxygenase</keyword>
<proteinExistence type="predicted"/>
<feature type="domain" description="Luciferase-like" evidence="5">
    <location>
        <begin position="1"/>
        <end position="96"/>
    </location>
</feature>
<keyword evidence="2" id="KW-0288">FMN</keyword>
<keyword evidence="7" id="KW-1185">Reference proteome</keyword>
<dbReference type="InterPro" id="IPR011251">
    <property type="entry name" value="Luciferase-like_dom"/>
</dbReference>
<gene>
    <name evidence="6" type="ORF">DFR74_102459</name>
</gene>
<accession>A0A366DWX2</accession>
<reference evidence="6 7" key="1">
    <citation type="submission" date="2018-06" db="EMBL/GenBank/DDBJ databases">
        <title>Genomic Encyclopedia of Type Strains, Phase IV (KMG-IV): sequencing the most valuable type-strain genomes for metagenomic binning, comparative biology and taxonomic classification.</title>
        <authorList>
            <person name="Goeker M."/>
        </authorList>
    </citation>
    <scope>NUCLEOTIDE SEQUENCE [LARGE SCALE GENOMIC DNA]</scope>
    <source>
        <strain evidence="6 7">DSM 44599</strain>
    </source>
</reference>
<dbReference type="InterPro" id="IPR036661">
    <property type="entry name" value="Luciferase-like_sf"/>
</dbReference>
<dbReference type="AlphaFoldDB" id="A0A366DWX2"/>
<dbReference type="InterPro" id="IPR050172">
    <property type="entry name" value="SsuD_RutA_monooxygenase"/>
</dbReference>
<dbReference type="PANTHER" id="PTHR42847">
    <property type="entry name" value="ALKANESULFONATE MONOOXYGENASE"/>
    <property type="match status" value="1"/>
</dbReference>
<dbReference type="STRING" id="1210090.GCA_001613185_00164"/>
<evidence type="ECO:0000259" key="5">
    <source>
        <dbReference type="Pfam" id="PF00296"/>
    </source>
</evidence>
<dbReference type="Pfam" id="PF00296">
    <property type="entry name" value="Bac_luciferase"/>
    <property type="match status" value="1"/>
</dbReference>
<dbReference type="SUPFAM" id="SSF51679">
    <property type="entry name" value="Bacterial luciferase-like"/>
    <property type="match status" value="1"/>
</dbReference>
<dbReference type="Gene3D" id="3.20.20.30">
    <property type="entry name" value="Luciferase-like domain"/>
    <property type="match status" value="1"/>
</dbReference>
<comment type="caution">
    <text evidence="6">The sequence shown here is derived from an EMBL/GenBank/DDBJ whole genome shotgun (WGS) entry which is preliminary data.</text>
</comment>
<evidence type="ECO:0000313" key="6">
    <source>
        <dbReference type="EMBL" id="RBO94039.1"/>
    </source>
</evidence>
<protein>
    <submittedName>
        <fullName evidence="6">Luciferase-like monooxygenase</fullName>
    </submittedName>
</protein>
<dbReference type="GO" id="GO:0008726">
    <property type="term" value="F:alkanesulfonate monooxygenase activity"/>
    <property type="evidence" value="ECO:0007669"/>
    <property type="project" value="TreeGrafter"/>
</dbReference>
<dbReference type="Proteomes" id="UP000252586">
    <property type="component" value="Unassembled WGS sequence"/>
</dbReference>
<organism evidence="6 7">
    <name type="scientific">Nocardia puris</name>
    <dbReference type="NCBI Taxonomy" id="208602"/>
    <lineage>
        <taxon>Bacteria</taxon>
        <taxon>Bacillati</taxon>
        <taxon>Actinomycetota</taxon>
        <taxon>Actinomycetes</taxon>
        <taxon>Mycobacteriales</taxon>
        <taxon>Nocardiaceae</taxon>
        <taxon>Nocardia</taxon>
    </lineage>
</organism>
<sequence length="97" mass="10268">MRLNTFVLNAPFYNPALLARDVASVDQLTGGRLELGLGAGYVEAEFEAAAIPFESGGKRVGRLEEAVATLRRLFADPEYQPRPAAQAGPPVLLAGLG</sequence>
<evidence type="ECO:0000256" key="4">
    <source>
        <dbReference type="ARBA" id="ARBA00023033"/>
    </source>
</evidence>
<keyword evidence="3" id="KW-0560">Oxidoreductase</keyword>
<dbReference type="RefSeq" id="WP_067501543.1">
    <property type="nucleotide sequence ID" value="NZ_CP107943.1"/>
</dbReference>
<evidence type="ECO:0000313" key="7">
    <source>
        <dbReference type="Proteomes" id="UP000252586"/>
    </source>
</evidence>